<dbReference type="RefSeq" id="WP_188955558.1">
    <property type="nucleotide sequence ID" value="NZ_BMIB01000004.1"/>
</dbReference>
<comment type="caution">
    <text evidence="1">The sequence shown here is derived from an EMBL/GenBank/DDBJ whole genome shotgun (WGS) entry which is preliminary data.</text>
</comment>
<proteinExistence type="predicted"/>
<evidence type="ECO:0000313" key="1">
    <source>
        <dbReference type="EMBL" id="GGH75667.1"/>
    </source>
</evidence>
<evidence type="ECO:0000313" key="2">
    <source>
        <dbReference type="Proteomes" id="UP000627292"/>
    </source>
</evidence>
<accession>A0A917J154</accession>
<gene>
    <name evidence="1" type="ORF">GCM10011379_39470</name>
</gene>
<dbReference type="Proteomes" id="UP000627292">
    <property type="component" value="Unassembled WGS sequence"/>
</dbReference>
<dbReference type="EMBL" id="BMIB01000004">
    <property type="protein sequence ID" value="GGH75667.1"/>
    <property type="molecule type" value="Genomic_DNA"/>
</dbReference>
<dbReference type="AlphaFoldDB" id="A0A917J154"/>
<reference evidence="1" key="2">
    <citation type="submission" date="2020-09" db="EMBL/GenBank/DDBJ databases">
        <authorList>
            <person name="Sun Q."/>
            <person name="Zhou Y."/>
        </authorList>
    </citation>
    <scope>NUCLEOTIDE SEQUENCE</scope>
    <source>
        <strain evidence="1">CGMCC 1.15290</strain>
    </source>
</reference>
<protein>
    <submittedName>
        <fullName evidence="1">Uncharacterized protein</fullName>
    </submittedName>
</protein>
<name>A0A917J154_9BACT</name>
<organism evidence="1 2">
    <name type="scientific">Filimonas zeae</name>
    <dbReference type="NCBI Taxonomy" id="1737353"/>
    <lineage>
        <taxon>Bacteria</taxon>
        <taxon>Pseudomonadati</taxon>
        <taxon>Bacteroidota</taxon>
        <taxon>Chitinophagia</taxon>
        <taxon>Chitinophagales</taxon>
        <taxon>Chitinophagaceae</taxon>
        <taxon>Filimonas</taxon>
    </lineage>
</organism>
<keyword evidence="2" id="KW-1185">Reference proteome</keyword>
<sequence>MKGLQLKINDVLLTGAIEKGSTSVLLTCRDGVWQVSFASLNETAMVSYIWHFSDLKEGDKLSVAYIDVEEDTALSPAEIRDHESQEMMDQLSLKTYYQLKEELIREGLLPKAY</sequence>
<reference evidence="1" key="1">
    <citation type="journal article" date="2014" name="Int. J. Syst. Evol. Microbiol.">
        <title>Complete genome sequence of Corynebacterium casei LMG S-19264T (=DSM 44701T), isolated from a smear-ripened cheese.</title>
        <authorList>
            <consortium name="US DOE Joint Genome Institute (JGI-PGF)"/>
            <person name="Walter F."/>
            <person name="Albersmeier A."/>
            <person name="Kalinowski J."/>
            <person name="Ruckert C."/>
        </authorList>
    </citation>
    <scope>NUCLEOTIDE SEQUENCE</scope>
    <source>
        <strain evidence="1">CGMCC 1.15290</strain>
    </source>
</reference>